<name>A0ACB9JJ20_9ASTR</name>
<comment type="caution">
    <text evidence="1">The sequence shown here is derived from an EMBL/GenBank/DDBJ whole genome shotgun (WGS) entry which is preliminary data.</text>
</comment>
<reference evidence="1 2" key="2">
    <citation type="journal article" date="2022" name="Mol. Ecol. Resour.">
        <title>The genomes of chicory, endive, great burdock and yacon provide insights into Asteraceae paleo-polyploidization history and plant inulin production.</title>
        <authorList>
            <person name="Fan W."/>
            <person name="Wang S."/>
            <person name="Wang H."/>
            <person name="Wang A."/>
            <person name="Jiang F."/>
            <person name="Liu H."/>
            <person name="Zhao H."/>
            <person name="Xu D."/>
            <person name="Zhang Y."/>
        </authorList>
    </citation>
    <scope>NUCLEOTIDE SEQUENCE [LARGE SCALE GENOMIC DNA]</scope>
    <source>
        <strain evidence="2">cv. Yunnan</strain>
        <tissue evidence="1">Leaves</tissue>
    </source>
</reference>
<gene>
    <name evidence="1" type="ORF">L1987_13508</name>
</gene>
<evidence type="ECO:0000313" key="2">
    <source>
        <dbReference type="Proteomes" id="UP001056120"/>
    </source>
</evidence>
<protein>
    <submittedName>
        <fullName evidence="1">Uncharacterized protein</fullName>
    </submittedName>
</protein>
<dbReference type="Proteomes" id="UP001056120">
    <property type="component" value="Linkage Group LG04"/>
</dbReference>
<accession>A0ACB9JJ20</accession>
<sequence length="152" mass="17074">MIFAAMLLGRIASKLPQTTSVYSRAALVDCFYASLSCFDKLFVLPQVPSIFLVGCCYVSKLFCKLLHCLYFDASISCSYAFAAAFVDLDHVGFGYTGAFVEDPMQDKHYHMFDIDRVAYMLNLRALALFLKEEGSIYTIMILFEDSLLLCSS</sequence>
<reference evidence="2" key="1">
    <citation type="journal article" date="2022" name="Mol. Ecol. Resour.">
        <title>The genomes of chicory, endive, great burdock and yacon provide insights into Asteraceae palaeo-polyploidization history and plant inulin production.</title>
        <authorList>
            <person name="Fan W."/>
            <person name="Wang S."/>
            <person name="Wang H."/>
            <person name="Wang A."/>
            <person name="Jiang F."/>
            <person name="Liu H."/>
            <person name="Zhao H."/>
            <person name="Xu D."/>
            <person name="Zhang Y."/>
        </authorList>
    </citation>
    <scope>NUCLEOTIDE SEQUENCE [LARGE SCALE GENOMIC DNA]</scope>
    <source>
        <strain evidence="2">cv. Yunnan</strain>
    </source>
</reference>
<dbReference type="EMBL" id="CM042021">
    <property type="protein sequence ID" value="KAI3819663.1"/>
    <property type="molecule type" value="Genomic_DNA"/>
</dbReference>
<evidence type="ECO:0000313" key="1">
    <source>
        <dbReference type="EMBL" id="KAI3819663.1"/>
    </source>
</evidence>
<keyword evidence="2" id="KW-1185">Reference proteome</keyword>
<organism evidence="1 2">
    <name type="scientific">Smallanthus sonchifolius</name>
    <dbReference type="NCBI Taxonomy" id="185202"/>
    <lineage>
        <taxon>Eukaryota</taxon>
        <taxon>Viridiplantae</taxon>
        <taxon>Streptophyta</taxon>
        <taxon>Embryophyta</taxon>
        <taxon>Tracheophyta</taxon>
        <taxon>Spermatophyta</taxon>
        <taxon>Magnoliopsida</taxon>
        <taxon>eudicotyledons</taxon>
        <taxon>Gunneridae</taxon>
        <taxon>Pentapetalae</taxon>
        <taxon>asterids</taxon>
        <taxon>campanulids</taxon>
        <taxon>Asterales</taxon>
        <taxon>Asteraceae</taxon>
        <taxon>Asteroideae</taxon>
        <taxon>Heliantheae alliance</taxon>
        <taxon>Millerieae</taxon>
        <taxon>Smallanthus</taxon>
    </lineage>
</organism>
<proteinExistence type="predicted"/>